<sequence length="275" mass="29580">MEHCTASVGRSTVILGAVKKLASLAILSSLPLASCSTPPTDSEAVVEHLVPEIISTHSFDSTSFTQGLELDGDELIVGTGQYGGSRIYRSSVDGQESVSQSLDPEFFGEGITKSGDAIWQLTWNEGVAFKRDADTLEELDRVSYDGQGWGICSTDDALITSDGSSTLTFRDPETFAENSTVDVTLDGSPVGNLNELECVDGEVYANIFLDTDIMRIDPNSGEVTAVIDASNIPNNATPDTNNVLNGIAHIPDSDRFYITGKRWPDLYEVRFVPAD</sequence>
<accession>A0A0F6SQV2</accession>
<name>A0A0F6SQV2_9CORY</name>
<dbReference type="Proteomes" id="UP000034037">
    <property type="component" value="Chromosome"/>
</dbReference>
<dbReference type="PANTHER" id="PTHR31270:SF1">
    <property type="entry name" value="GLUTAMINYL-PEPTIDE CYCLOTRANSFERASE"/>
    <property type="match status" value="1"/>
</dbReference>
<dbReference type="PATRIC" id="fig|92706.3.peg.918"/>
<evidence type="ECO:0000313" key="1">
    <source>
        <dbReference type="EMBL" id="AKF26854.1"/>
    </source>
</evidence>
<dbReference type="SUPFAM" id="SSF50969">
    <property type="entry name" value="YVTN repeat-like/Quinoprotein amine dehydrogenase"/>
    <property type="match status" value="1"/>
</dbReference>
<dbReference type="PANTHER" id="PTHR31270">
    <property type="entry name" value="GLUTAMINYL-PEPTIDE CYCLOTRANSFERASE"/>
    <property type="match status" value="1"/>
</dbReference>
<keyword evidence="2" id="KW-1185">Reference proteome</keyword>
<dbReference type="InterPro" id="IPR011044">
    <property type="entry name" value="Quino_amine_DH_bsu"/>
</dbReference>
<evidence type="ECO:0000313" key="2">
    <source>
        <dbReference type="Proteomes" id="UP000034037"/>
    </source>
</evidence>
<keyword evidence="1" id="KW-0808">Transferase</keyword>
<dbReference type="EMBL" id="CP011309">
    <property type="protein sequence ID" value="AKF26854.1"/>
    <property type="molecule type" value="Genomic_DNA"/>
</dbReference>
<protein>
    <submittedName>
        <fullName evidence="1">Glutamine cyclotransferase</fullName>
    </submittedName>
</protein>
<dbReference type="Pfam" id="PF05096">
    <property type="entry name" value="Glu_cyclase_2"/>
    <property type="match status" value="1"/>
</dbReference>
<dbReference type="InterPro" id="IPR007788">
    <property type="entry name" value="QCT"/>
</dbReference>
<organism evidence="1 2">
    <name type="scientific">[Brevibacterium] flavum</name>
    <dbReference type="NCBI Taxonomy" id="92706"/>
    <lineage>
        <taxon>Bacteria</taxon>
        <taxon>Bacillati</taxon>
        <taxon>Actinomycetota</taxon>
        <taxon>Actinomycetes</taxon>
        <taxon>Mycobacteriales</taxon>
        <taxon>Corynebacteriaceae</taxon>
        <taxon>Corynebacterium</taxon>
    </lineage>
</organism>
<dbReference type="RefSeq" id="WP_003862356.1">
    <property type="nucleotide sequence ID" value="NZ_CP011309.1"/>
</dbReference>
<proteinExistence type="predicted"/>
<dbReference type="GO" id="GO:0016603">
    <property type="term" value="F:glutaminyl-peptide cyclotransferase activity"/>
    <property type="evidence" value="ECO:0007669"/>
    <property type="project" value="InterPro"/>
</dbReference>
<dbReference type="AlphaFoldDB" id="A0A0F6SQV2"/>
<reference evidence="1 2" key="1">
    <citation type="submission" date="2015-04" db="EMBL/GenBank/DDBJ databases">
        <title>Complete Genome Sequence of Brevibacterium flavum ATCC 15168.</title>
        <authorList>
            <person name="Ahn J."/>
            <person name="Park G."/>
            <person name="Jeon W."/>
            <person name="Jang Y."/>
            <person name="Jang M."/>
            <person name="Lee H."/>
            <person name="Lee H."/>
        </authorList>
    </citation>
    <scope>NUCLEOTIDE SEQUENCE [LARGE SCALE GENOMIC DNA]</scope>
    <source>
        <strain evidence="1 2">ATCC 15168</strain>
    </source>
</reference>
<gene>
    <name evidence="1" type="ORF">YH66_04435</name>
</gene>
<dbReference type="HOGENOM" id="CLU_060272_2_1_11"/>